<dbReference type="InterPro" id="IPR048258">
    <property type="entry name" value="Cyclins_cyclin-box"/>
</dbReference>
<protein>
    <submittedName>
        <fullName evidence="8">Cyclin N-terminal domain-containing protein</fullName>
    </submittedName>
</protein>
<evidence type="ECO:0000256" key="1">
    <source>
        <dbReference type="ARBA" id="ARBA00022618"/>
    </source>
</evidence>
<keyword evidence="2 4" id="KW-0195">Cyclin</keyword>
<dbReference type="PROSITE" id="PS00292">
    <property type="entry name" value="CYCLINS"/>
    <property type="match status" value="1"/>
</dbReference>
<keyword evidence="1" id="KW-0132">Cell division</keyword>
<dbReference type="Gene3D" id="1.10.472.10">
    <property type="entry name" value="Cyclin-like"/>
    <property type="match status" value="1"/>
</dbReference>
<keyword evidence="7" id="KW-1185">Reference proteome</keyword>
<accession>A0A7E5A1I4</accession>
<evidence type="ECO:0000256" key="4">
    <source>
        <dbReference type="RuleBase" id="RU000383"/>
    </source>
</evidence>
<evidence type="ECO:0000256" key="2">
    <source>
        <dbReference type="ARBA" id="ARBA00023127"/>
    </source>
</evidence>
<dbReference type="WBParaSite" id="Pan_g8077.t1">
    <property type="protein sequence ID" value="Pan_g8077.t1"/>
    <property type="gene ID" value="Pan_g8077"/>
</dbReference>
<dbReference type="AlphaFoldDB" id="A0A7E5A1I4"/>
<dbReference type="FunFam" id="1.10.472.10:FF:000001">
    <property type="entry name" value="G2/mitotic-specific cyclin"/>
    <property type="match status" value="1"/>
</dbReference>
<feature type="compositionally biased region" description="Basic residues" evidence="5">
    <location>
        <begin position="36"/>
        <end position="47"/>
    </location>
</feature>
<keyword evidence="3" id="KW-0131">Cell cycle</keyword>
<dbReference type="PANTHER" id="PTHR10177">
    <property type="entry name" value="CYCLINS"/>
    <property type="match status" value="1"/>
</dbReference>
<proteinExistence type="inferred from homology"/>
<feature type="compositionally biased region" description="Acidic residues" evidence="5">
    <location>
        <begin position="133"/>
        <end position="144"/>
    </location>
</feature>
<evidence type="ECO:0000313" key="7">
    <source>
        <dbReference type="Proteomes" id="UP000492821"/>
    </source>
</evidence>
<dbReference type="GO" id="GO:0000278">
    <property type="term" value="P:mitotic cell cycle"/>
    <property type="evidence" value="ECO:0007669"/>
    <property type="project" value="UniProtKB-ARBA"/>
</dbReference>
<organism evidence="7 8">
    <name type="scientific">Panagrellus redivivus</name>
    <name type="common">Microworm</name>
    <dbReference type="NCBI Taxonomy" id="6233"/>
    <lineage>
        <taxon>Eukaryota</taxon>
        <taxon>Metazoa</taxon>
        <taxon>Ecdysozoa</taxon>
        <taxon>Nematoda</taxon>
        <taxon>Chromadorea</taxon>
        <taxon>Rhabditida</taxon>
        <taxon>Tylenchina</taxon>
        <taxon>Panagrolaimomorpha</taxon>
        <taxon>Panagrolaimoidea</taxon>
        <taxon>Panagrolaimidae</taxon>
        <taxon>Panagrellus</taxon>
    </lineage>
</organism>
<reference evidence="7" key="1">
    <citation type="journal article" date="2013" name="Genetics">
        <title>The draft genome and transcriptome of Panagrellus redivivus are shaped by the harsh demands of a free-living lifestyle.</title>
        <authorList>
            <person name="Srinivasan J."/>
            <person name="Dillman A.R."/>
            <person name="Macchietto M.G."/>
            <person name="Heikkinen L."/>
            <person name="Lakso M."/>
            <person name="Fracchia K.M."/>
            <person name="Antoshechkin I."/>
            <person name="Mortazavi A."/>
            <person name="Wong G."/>
            <person name="Sternberg P.W."/>
        </authorList>
    </citation>
    <scope>NUCLEOTIDE SEQUENCE [LARGE SCALE GENOMIC DNA]</scope>
    <source>
        <strain evidence="7">MT8872</strain>
    </source>
</reference>
<feature type="compositionally biased region" description="Low complexity" evidence="5">
    <location>
        <begin position="48"/>
        <end position="59"/>
    </location>
</feature>
<dbReference type="SUPFAM" id="SSF47954">
    <property type="entry name" value="Cyclin-like"/>
    <property type="match status" value="2"/>
</dbReference>
<dbReference type="InterPro" id="IPR013763">
    <property type="entry name" value="Cyclin-like_dom"/>
</dbReference>
<evidence type="ECO:0000256" key="3">
    <source>
        <dbReference type="ARBA" id="ARBA00023306"/>
    </source>
</evidence>
<name>A0A7E5A1I4_PANRE</name>
<comment type="similarity">
    <text evidence="4">Belongs to the cyclin family.</text>
</comment>
<dbReference type="InterPro" id="IPR006671">
    <property type="entry name" value="Cyclin_N"/>
</dbReference>
<dbReference type="InterPro" id="IPR036915">
    <property type="entry name" value="Cyclin-like_sf"/>
</dbReference>
<evidence type="ECO:0000313" key="8">
    <source>
        <dbReference type="WBParaSite" id="Pan_g8077.t1"/>
    </source>
</evidence>
<sequence>MTPLFTFVALQGRLPVVTKLAVSSGFDHIEFPPRPMNRKRTLGRRRATASSKASTTRAAVPKKTIATVQRSEVTASTSLKSRSPCLDSTLSENDVDVPSSSAGILDSSRQVQSGEKAAPSNRKPFQEIRNSGDDFESECEEVEESFFRDTSDDETDLNAPPSKRQSLMPLGEKNEFAGFTTPPRTPTSFRQFTHELHRRSNSFVREPPAMLNTIEMGSPKRVWSLLVAKDEIMAHSWRFEDHPDINPGMRAMIVDWLMDVCHERKLHRETFHLAVDFLDRFMRRSKDIQCSNFQATATAALCIACKMEEIYPPKLSELVEYTDGGCDNPTAVNLEQTMLVTLEWNFSPVTAIAWLKLYLQLLSKMTTTEPEAVRRRSNRLRLSQNSESDGDEGFETSQNIETSPLFSIDGHNTSLDVSLADSGYSEFNTSYSEGHIIVDRPDSVPKLMREEFVQLARVIDLLIMDHHFLKYRYGELAAAVMFCAYEPASCVEQITGIKKDEIFELVDIVQYFVDYCMKNSTVLEGMLTQLDVSVEDRHNIQVYRRGYEQEIKQIHGLIQQKKQEHAELHKNVKAAAAAASPSTPKRKPFRMA</sequence>
<dbReference type="SMART" id="SM00385">
    <property type="entry name" value="CYCLIN"/>
    <property type="match status" value="1"/>
</dbReference>
<feature type="compositionally biased region" description="Polar residues" evidence="5">
    <location>
        <begin position="66"/>
        <end position="113"/>
    </location>
</feature>
<evidence type="ECO:0000256" key="5">
    <source>
        <dbReference type="SAM" id="MobiDB-lite"/>
    </source>
</evidence>
<dbReference type="InterPro" id="IPR039361">
    <property type="entry name" value="Cyclin"/>
</dbReference>
<feature type="domain" description="Cyclin-like" evidence="6">
    <location>
        <begin position="255"/>
        <end position="340"/>
    </location>
</feature>
<feature type="region of interest" description="Disordered" evidence="5">
    <location>
        <begin position="32"/>
        <end position="187"/>
    </location>
</feature>
<dbReference type="Proteomes" id="UP000492821">
    <property type="component" value="Unassembled WGS sequence"/>
</dbReference>
<feature type="region of interest" description="Disordered" evidence="5">
    <location>
        <begin position="373"/>
        <end position="396"/>
    </location>
</feature>
<feature type="region of interest" description="Disordered" evidence="5">
    <location>
        <begin position="573"/>
        <end position="592"/>
    </location>
</feature>
<dbReference type="Pfam" id="PF00134">
    <property type="entry name" value="Cyclin_N"/>
    <property type="match status" value="1"/>
</dbReference>
<dbReference type="GO" id="GO:0051301">
    <property type="term" value="P:cell division"/>
    <property type="evidence" value="ECO:0007669"/>
    <property type="project" value="UniProtKB-KW"/>
</dbReference>
<evidence type="ECO:0000259" key="6">
    <source>
        <dbReference type="SMART" id="SM00385"/>
    </source>
</evidence>
<reference evidence="8" key="2">
    <citation type="submission" date="2020-10" db="UniProtKB">
        <authorList>
            <consortium name="WormBaseParasite"/>
        </authorList>
    </citation>
    <scope>IDENTIFICATION</scope>
</reference>